<gene>
    <name evidence="9" type="ORF">SAMN05661044_02674</name>
</gene>
<feature type="domain" description="SusD-like N-terminal" evidence="8">
    <location>
        <begin position="32"/>
        <end position="246"/>
    </location>
</feature>
<accession>A0A1H7QQB5</accession>
<dbReference type="Pfam" id="PF14322">
    <property type="entry name" value="SusD-like_3"/>
    <property type="match status" value="1"/>
</dbReference>
<keyword evidence="4" id="KW-0472">Membrane</keyword>
<evidence type="ECO:0000259" key="7">
    <source>
        <dbReference type="Pfam" id="PF07980"/>
    </source>
</evidence>
<reference evidence="10" key="1">
    <citation type="submission" date="2016-10" db="EMBL/GenBank/DDBJ databases">
        <authorList>
            <person name="Varghese N."/>
            <person name="Submissions S."/>
        </authorList>
    </citation>
    <scope>NUCLEOTIDE SEQUENCE [LARGE SCALE GENOMIC DNA]</scope>
    <source>
        <strain evidence="10">DSM 18733</strain>
    </source>
</reference>
<evidence type="ECO:0000313" key="9">
    <source>
        <dbReference type="EMBL" id="SEL49795.1"/>
    </source>
</evidence>
<dbReference type="Pfam" id="PF07980">
    <property type="entry name" value="SusD_RagB"/>
    <property type="match status" value="1"/>
</dbReference>
<dbReference type="AlphaFoldDB" id="A0A1H7QQB5"/>
<proteinExistence type="inferred from homology"/>
<feature type="signal peptide" evidence="6">
    <location>
        <begin position="1"/>
        <end position="29"/>
    </location>
</feature>
<dbReference type="STRING" id="407022.SAMN05661044_02674"/>
<feature type="chain" id="PRO_5011720427" evidence="6">
    <location>
        <begin position="30"/>
        <end position="500"/>
    </location>
</feature>
<keyword evidence="3 6" id="KW-0732">Signal</keyword>
<comment type="similarity">
    <text evidence="2">Belongs to the SusD family.</text>
</comment>
<evidence type="ECO:0000259" key="8">
    <source>
        <dbReference type="Pfam" id="PF14322"/>
    </source>
</evidence>
<sequence>MKSIKTSTIKKLFLLVVMAGLLSVQSCKKDEWLNPEPSTLITDETAFSTPERIANQVNGLYAKFKADRFWGSWYLIASDIRAGDFICTNLNAATGAITYQMLTQTTTEDVTNIWQYGYVAINTCNVFIDGINAKGKEVLDEELAQSYIAEARLLRAVAYYSLLQLYARPFWDGQGTKPGLPLRLTGNTAPGNYDLARSTTQETYQQILADLDFAEEHLPTEYNTAFLNTTRAHRNTAIALKTRVYLSMQAYDKVMTEANKIVGNAAPFTASEGVKHALESNIQTVFKSPYTTNESIFSMPFTNNDAPGQSLPRYYLPGIADGGTSTSNGAGEYSLNPNGIVANVTWKENDVRRLFVKQGTKSGKYWLFKFNQASPYIDYVPVIRYAEVLLNLSEAIARSTQQIDERSLALLNAIRHRSDASTTFLAADFSGVDDFLSAIIEERQIEFLGEGIRNADIMRLGLAIPAKTQHAVPAVNPSSQNYIFPISSDELILNKLIENN</sequence>
<dbReference type="RefSeq" id="WP_093325035.1">
    <property type="nucleotide sequence ID" value="NZ_FOAF01000002.1"/>
</dbReference>
<evidence type="ECO:0000256" key="4">
    <source>
        <dbReference type="ARBA" id="ARBA00023136"/>
    </source>
</evidence>
<evidence type="ECO:0000256" key="6">
    <source>
        <dbReference type="SAM" id="SignalP"/>
    </source>
</evidence>
<dbReference type="SUPFAM" id="SSF48452">
    <property type="entry name" value="TPR-like"/>
    <property type="match status" value="1"/>
</dbReference>
<name>A0A1H7QQB5_OLID1</name>
<feature type="domain" description="RagB/SusD" evidence="7">
    <location>
        <begin position="378"/>
        <end position="463"/>
    </location>
</feature>
<organism evidence="9 10">
    <name type="scientific">Olivibacter domesticus</name>
    <name type="common">Pseudosphingobacterium domesticum</name>
    <dbReference type="NCBI Taxonomy" id="407022"/>
    <lineage>
        <taxon>Bacteria</taxon>
        <taxon>Pseudomonadati</taxon>
        <taxon>Bacteroidota</taxon>
        <taxon>Sphingobacteriia</taxon>
        <taxon>Sphingobacteriales</taxon>
        <taxon>Sphingobacteriaceae</taxon>
        <taxon>Olivibacter</taxon>
    </lineage>
</organism>
<dbReference type="CDD" id="cd08977">
    <property type="entry name" value="SusD"/>
    <property type="match status" value="1"/>
</dbReference>
<dbReference type="GO" id="GO:0009279">
    <property type="term" value="C:cell outer membrane"/>
    <property type="evidence" value="ECO:0007669"/>
    <property type="project" value="UniProtKB-SubCell"/>
</dbReference>
<protein>
    <submittedName>
        <fullName evidence="9">SusD family protein</fullName>
    </submittedName>
</protein>
<keyword evidence="10" id="KW-1185">Reference proteome</keyword>
<evidence type="ECO:0000256" key="1">
    <source>
        <dbReference type="ARBA" id="ARBA00004442"/>
    </source>
</evidence>
<keyword evidence="5" id="KW-0998">Cell outer membrane</keyword>
<dbReference type="InterPro" id="IPR033985">
    <property type="entry name" value="SusD-like_N"/>
</dbReference>
<evidence type="ECO:0000256" key="5">
    <source>
        <dbReference type="ARBA" id="ARBA00023237"/>
    </source>
</evidence>
<evidence type="ECO:0000313" key="10">
    <source>
        <dbReference type="Proteomes" id="UP000199421"/>
    </source>
</evidence>
<dbReference type="InterPro" id="IPR012944">
    <property type="entry name" value="SusD_RagB_dom"/>
</dbReference>
<dbReference type="InterPro" id="IPR011990">
    <property type="entry name" value="TPR-like_helical_dom_sf"/>
</dbReference>
<comment type="subcellular location">
    <subcellularLocation>
        <location evidence="1">Cell outer membrane</location>
    </subcellularLocation>
</comment>
<evidence type="ECO:0000256" key="3">
    <source>
        <dbReference type="ARBA" id="ARBA00022729"/>
    </source>
</evidence>
<dbReference type="Proteomes" id="UP000199421">
    <property type="component" value="Unassembled WGS sequence"/>
</dbReference>
<dbReference type="Gene3D" id="1.25.40.390">
    <property type="match status" value="1"/>
</dbReference>
<dbReference type="PROSITE" id="PS51257">
    <property type="entry name" value="PROKAR_LIPOPROTEIN"/>
    <property type="match status" value="1"/>
</dbReference>
<evidence type="ECO:0000256" key="2">
    <source>
        <dbReference type="ARBA" id="ARBA00006275"/>
    </source>
</evidence>
<dbReference type="EMBL" id="FOAF01000002">
    <property type="protein sequence ID" value="SEL49795.1"/>
    <property type="molecule type" value="Genomic_DNA"/>
</dbReference>
<dbReference type="OrthoDB" id="9792139at2"/>